<dbReference type="NCBIfam" id="TIGR03552">
    <property type="entry name" value="F420_cofC"/>
    <property type="match status" value="1"/>
</dbReference>
<dbReference type="InterPro" id="IPR029044">
    <property type="entry name" value="Nucleotide-diphossugar_trans"/>
</dbReference>
<dbReference type="SUPFAM" id="SSF53448">
    <property type="entry name" value="Nucleotide-diphospho-sugar transferases"/>
    <property type="match status" value="1"/>
</dbReference>
<name>A0ABP8VWU5_9PSEU</name>
<evidence type="ECO:0000313" key="7">
    <source>
        <dbReference type="EMBL" id="GAA4673913.1"/>
    </source>
</evidence>
<evidence type="ECO:0000313" key="8">
    <source>
        <dbReference type="Proteomes" id="UP001500325"/>
    </source>
</evidence>
<evidence type="ECO:0000256" key="6">
    <source>
        <dbReference type="SAM" id="MobiDB-lite"/>
    </source>
</evidence>
<feature type="binding site" evidence="5">
    <location>
        <position position="203"/>
    </location>
    <ligand>
        <name>phosphoenolpyruvate</name>
        <dbReference type="ChEBI" id="CHEBI:58702"/>
    </ligand>
</feature>
<gene>
    <name evidence="7" type="primary">cofC</name>
    <name evidence="5" type="synonym">fbiD</name>
    <name evidence="7" type="ORF">GCM10023215_01770</name>
</gene>
<feature type="binding site" evidence="5">
    <location>
        <position position="184"/>
    </location>
    <ligand>
        <name>phosphoenolpyruvate</name>
        <dbReference type="ChEBI" id="CHEBI:58702"/>
    </ligand>
</feature>
<keyword evidence="2 5" id="KW-0548">Nucleotidyltransferase</keyword>
<dbReference type="GO" id="GO:0016779">
    <property type="term" value="F:nucleotidyltransferase activity"/>
    <property type="evidence" value="ECO:0007669"/>
    <property type="project" value="UniProtKB-KW"/>
</dbReference>
<accession>A0ABP8VWU5</accession>
<comment type="caution">
    <text evidence="7">The sequence shown here is derived from an EMBL/GenBank/DDBJ whole genome shotgun (WGS) entry which is preliminary data.</text>
</comment>
<comment type="catalytic activity">
    <reaction evidence="5">
        <text>phosphoenolpyruvate + GTP + H(+) = enolpyruvoyl-2-diphospho-5'-guanosine + diphosphate</text>
        <dbReference type="Rhea" id="RHEA:30519"/>
        <dbReference type="ChEBI" id="CHEBI:15378"/>
        <dbReference type="ChEBI" id="CHEBI:33019"/>
        <dbReference type="ChEBI" id="CHEBI:37565"/>
        <dbReference type="ChEBI" id="CHEBI:58702"/>
        <dbReference type="ChEBI" id="CHEBI:143701"/>
        <dbReference type="EC" id="2.7.7.105"/>
    </reaction>
</comment>
<keyword evidence="3 5" id="KW-0547">Nucleotide-binding</keyword>
<dbReference type="InterPro" id="IPR002835">
    <property type="entry name" value="CofC"/>
</dbReference>
<comment type="pathway">
    <text evidence="5">Cofactor biosynthesis; coenzyme F420 biosynthesis.</text>
</comment>
<keyword evidence="8" id="KW-1185">Reference proteome</keyword>
<organism evidence="7 8">
    <name type="scientific">Pseudonocardia yuanmonensis</name>
    <dbReference type="NCBI Taxonomy" id="1095914"/>
    <lineage>
        <taxon>Bacteria</taxon>
        <taxon>Bacillati</taxon>
        <taxon>Actinomycetota</taxon>
        <taxon>Actinomycetes</taxon>
        <taxon>Pseudonocardiales</taxon>
        <taxon>Pseudonocardiaceae</taxon>
        <taxon>Pseudonocardia</taxon>
    </lineage>
</organism>
<evidence type="ECO:0000256" key="5">
    <source>
        <dbReference type="HAMAP-Rule" id="MF_02114"/>
    </source>
</evidence>
<comment type="similarity">
    <text evidence="5">Belongs to the CofC family.</text>
</comment>
<dbReference type="HAMAP" id="MF_02114">
    <property type="entry name" value="CofC"/>
    <property type="match status" value="1"/>
</dbReference>
<feature type="binding site" evidence="5">
    <location>
        <position position="200"/>
    </location>
    <ligand>
        <name>phosphoenolpyruvate</name>
        <dbReference type="ChEBI" id="CHEBI:58702"/>
    </ligand>
</feature>
<evidence type="ECO:0000256" key="1">
    <source>
        <dbReference type="ARBA" id="ARBA00022679"/>
    </source>
</evidence>
<dbReference type="EC" id="2.7.7.105" evidence="5"/>
<evidence type="ECO:0000256" key="2">
    <source>
        <dbReference type="ARBA" id="ARBA00022695"/>
    </source>
</evidence>
<dbReference type="Gene3D" id="3.90.550.10">
    <property type="entry name" value="Spore Coat Polysaccharide Biosynthesis Protein SpsA, Chain A"/>
    <property type="match status" value="1"/>
</dbReference>
<evidence type="ECO:0000256" key="3">
    <source>
        <dbReference type="ARBA" id="ARBA00022741"/>
    </source>
</evidence>
<proteinExistence type="inferred from homology"/>
<reference evidence="8" key="1">
    <citation type="journal article" date="2019" name="Int. J. Syst. Evol. Microbiol.">
        <title>The Global Catalogue of Microorganisms (GCM) 10K type strain sequencing project: providing services to taxonomists for standard genome sequencing and annotation.</title>
        <authorList>
            <consortium name="The Broad Institute Genomics Platform"/>
            <consortium name="The Broad Institute Genome Sequencing Center for Infectious Disease"/>
            <person name="Wu L."/>
            <person name="Ma J."/>
        </authorList>
    </citation>
    <scope>NUCLEOTIDE SEQUENCE [LARGE SCALE GENOMIC DNA]</scope>
    <source>
        <strain evidence="8">JCM 18055</strain>
    </source>
</reference>
<dbReference type="Pfam" id="PF01983">
    <property type="entry name" value="CofC"/>
    <property type="match status" value="1"/>
</dbReference>
<dbReference type="EMBL" id="BAABIC010000001">
    <property type="protein sequence ID" value="GAA4673913.1"/>
    <property type="molecule type" value="Genomic_DNA"/>
</dbReference>
<comment type="function">
    <text evidence="5">Guanylyltransferase that catalyzes the activation of phosphoenolpyruvate (PEP) as enolpyruvoyl-2-diphospho-5'-guanosine, via the condensation of PEP with GTP. It is involved in the biosynthesis of coenzyme F420, a hydride carrier cofactor.</text>
</comment>
<feature type="region of interest" description="Disordered" evidence="6">
    <location>
        <begin position="1"/>
        <end position="38"/>
    </location>
</feature>
<evidence type="ECO:0000256" key="4">
    <source>
        <dbReference type="ARBA" id="ARBA00023134"/>
    </source>
</evidence>
<sequence>MTQNPPFSRATGAPLLSSIDADPSLPARARSTDTLGGWNDGVVSSREVGLVVPVKGLDAAKSRLRGAADGGVGDPAAHAELALALALDTLDAVLAAGRVAAVVVVTSDETVGRELAGTGVRIVRDEPAAGLNAALVHGAALLPAELRHGALQADLPALKPEELDEALARASGRAFCADARGDGTTLLLAPAGAPLDPRFGPGSAAAHRASGAVPLGGELPGLRRDVDTEADLREACALGVGPRTAGLFVCR</sequence>
<protein>
    <recommendedName>
        <fullName evidence="5">Phosphoenolpyruvate guanylyltransferase</fullName>
        <shortName evidence="5">PEP guanylyltransferase</shortName>
        <ecNumber evidence="5">2.7.7.105</ecNumber>
    </recommendedName>
</protein>
<dbReference type="PANTHER" id="PTHR40392:SF1">
    <property type="entry name" value="2-PHOSPHO-L-LACTATE GUANYLYLTRANSFERASE"/>
    <property type="match status" value="1"/>
</dbReference>
<dbReference type="PANTHER" id="PTHR40392">
    <property type="entry name" value="2-PHOSPHO-L-LACTATE GUANYLYLTRANSFERASE"/>
    <property type="match status" value="1"/>
</dbReference>
<keyword evidence="4 5" id="KW-0342">GTP-binding</keyword>
<dbReference type="Proteomes" id="UP001500325">
    <property type="component" value="Unassembled WGS sequence"/>
</dbReference>
<keyword evidence="1 5" id="KW-0808">Transferase</keyword>